<accession>A0A1H5QE89</accession>
<dbReference type="AlphaFoldDB" id="A0A1H5QE89"/>
<evidence type="ECO:0000313" key="3">
    <source>
        <dbReference type="Proteomes" id="UP000198878"/>
    </source>
</evidence>
<keyword evidence="1" id="KW-0472">Membrane</keyword>
<reference evidence="3" key="1">
    <citation type="submission" date="2016-10" db="EMBL/GenBank/DDBJ databases">
        <authorList>
            <person name="Varghese N."/>
            <person name="Submissions S."/>
        </authorList>
    </citation>
    <scope>NUCLEOTIDE SEQUENCE [LARGE SCALE GENOMIC DNA]</scope>
    <source>
        <strain evidence="3">DSM 44654</strain>
    </source>
</reference>
<dbReference type="RefSeq" id="WP_086674246.1">
    <property type="nucleotide sequence ID" value="NZ_FNUJ01000002.1"/>
</dbReference>
<keyword evidence="1" id="KW-0812">Transmembrane</keyword>
<proteinExistence type="predicted"/>
<sequence length="86" mass="10092">MDLGLAWTWNSELKTSDIVAAVAIVLATTTATFAYRQLRIAKVNIENVRKQLAETARTNRARFLFDILKWYLDDKSLRDMFYRLDY</sequence>
<evidence type="ECO:0000313" key="2">
    <source>
        <dbReference type="EMBL" id="SEF23557.1"/>
    </source>
</evidence>
<dbReference type="Proteomes" id="UP000198878">
    <property type="component" value="Unassembled WGS sequence"/>
</dbReference>
<dbReference type="STRING" id="218821.SAMN05421837_102246"/>
<protein>
    <submittedName>
        <fullName evidence="2">Uncharacterized protein</fullName>
    </submittedName>
</protein>
<organism evidence="2 3">
    <name type="scientific">Amycolatopsis pretoriensis</name>
    <dbReference type="NCBI Taxonomy" id="218821"/>
    <lineage>
        <taxon>Bacteria</taxon>
        <taxon>Bacillati</taxon>
        <taxon>Actinomycetota</taxon>
        <taxon>Actinomycetes</taxon>
        <taxon>Pseudonocardiales</taxon>
        <taxon>Pseudonocardiaceae</taxon>
        <taxon>Amycolatopsis</taxon>
    </lineage>
</organism>
<keyword evidence="1" id="KW-1133">Transmembrane helix</keyword>
<name>A0A1H5QE89_9PSEU</name>
<keyword evidence="3" id="KW-1185">Reference proteome</keyword>
<dbReference type="EMBL" id="FNUJ01000002">
    <property type="protein sequence ID" value="SEF23557.1"/>
    <property type="molecule type" value="Genomic_DNA"/>
</dbReference>
<evidence type="ECO:0000256" key="1">
    <source>
        <dbReference type="SAM" id="Phobius"/>
    </source>
</evidence>
<feature type="transmembrane region" description="Helical" evidence="1">
    <location>
        <begin position="18"/>
        <end position="35"/>
    </location>
</feature>
<gene>
    <name evidence="2" type="ORF">SAMN05421837_102246</name>
</gene>